<dbReference type="InterPro" id="IPR010985">
    <property type="entry name" value="Ribbon_hlx_hlx"/>
</dbReference>
<feature type="domain" description="Ribbon-helix-helix protein CopG" evidence="1">
    <location>
        <begin position="4"/>
        <end position="43"/>
    </location>
</feature>
<gene>
    <name evidence="2" type="ORF">DLNHIDIE_02567</name>
</gene>
<dbReference type="EMBL" id="SZUV01000002">
    <property type="protein sequence ID" value="TQN49778.1"/>
    <property type="molecule type" value="Genomic_DNA"/>
</dbReference>
<evidence type="ECO:0000313" key="2">
    <source>
        <dbReference type="EMBL" id="TQN49778.1"/>
    </source>
</evidence>
<proteinExistence type="predicted"/>
<comment type="caution">
    <text evidence="2">The sequence shown here is derived from an EMBL/GenBank/DDBJ whole genome shotgun (WGS) entry which is preliminary data.</text>
</comment>
<dbReference type="CDD" id="cd22233">
    <property type="entry name" value="RHH_CopAso-like"/>
    <property type="match status" value="1"/>
</dbReference>
<name>A0A543Q0B8_ACITH</name>
<sequence>MSSVLTIRAPEAVQHDLESLAEMTGRSRSWLAMEAIKEYLEREQWR</sequence>
<organism evidence="2 3">
    <name type="scientific">Acidithiobacillus thiooxidans ATCC 19377</name>
    <dbReference type="NCBI Taxonomy" id="637390"/>
    <lineage>
        <taxon>Bacteria</taxon>
        <taxon>Pseudomonadati</taxon>
        <taxon>Pseudomonadota</taxon>
        <taxon>Acidithiobacillia</taxon>
        <taxon>Acidithiobacillales</taxon>
        <taxon>Acidithiobacillaceae</taxon>
        <taxon>Acidithiobacillus</taxon>
    </lineage>
</organism>
<dbReference type="InterPro" id="IPR013321">
    <property type="entry name" value="Arc_rbn_hlx_hlx"/>
</dbReference>
<dbReference type="GO" id="GO:0006355">
    <property type="term" value="P:regulation of DNA-templated transcription"/>
    <property type="evidence" value="ECO:0007669"/>
    <property type="project" value="InterPro"/>
</dbReference>
<evidence type="ECO:0000313" key="3">
    <source>
        <dbReference type="Proteomes" id="UP000315403"/>
    </source>
</evidence>
<dbReference type="Pfam" id="PF01402">
    <property type="entry name" value="RHH_1"/>
    <property type="match status" value="1"/>
</dbReference>
<evidence type="ECO:0000259" key="1">
    <source>
        <dbReference type="Pfam" id="PF01402"/>
    </source>
</evidence>
<dbReference type="InterPro" id="IPR002145">
    <property type="entry name" value="CopG"/>
</dbReference>
<dbReference type="SUPFAM" id="SSF47598">
    <property type="entry name" value="Ribbon-helix-helix"/>
    <property type="match status" value="1"/>
</dbReference>
<dbReference type="AlphaFoldDB" id="A0A543Q0B8"/>
<dbReference type="Proteomes" id="UP000315403">
    <property type="component" value="Unassembled WGS sequence"/>
</dbReference>
<accession>A0A543Q0B8</accession>
<protein>
    <recommendedName>
        <fullName evidence="1">Ribbon-helix-helix protein CopG domain-containing protein</fullName>
    </recommendedName>
</protein>
<dbReference type="Gene3D" id="1.10.1220.10">
    <property type="entry name" value="Met repressor-like"/>
    <property type="match status" value="1"/>
</dbReference>
<reference evidence="2 3" key="1">
    <citation type="submission" date="2019-03" db="EMBL/GenBank/DDBJ databases">
        <title>New insights into Acidothiobacillus thiooxidans sulfur metabolism through coupled gene expression, solution geochemistry, microscopy and spectroscopy analyses.</title>
        <authorList>
            <person name="Camacho D."/>
            <person name="Frazao R."/>
            <person name="Fouillen A."/>
            <person name="Nanci A."/>
            <person name="Lang B.F."/>
            <person name="Apte S.C."/>
            <person name="Baron C."/>
            <person name="Warren L.A."/>
        </authorList>
    </citation>
    <scope>NUCLEOTIDE SEQUENCE [LARGE SCALE GENOMIC DNA]</scope>
    <source>
        <strain evidence="2 3">ATCC 19377</strain>
    </source>
</reference>